<dbReference type="InterPro" id="IPR051615">
    <property type="entry name" value="Transcr_Regulatory_Elem"/>
</dbReference>
<keyword evidence="3" id="KW-0805">Transcription regulation</keyword>
<evidence type="ECO:0000256" key="6">
    <source>
        <dbReference type="ARBA" id="ARBA00023242"/>
    </source>
</evidence>
<gene>
    <name evidence="7" type="ORF">ColLi_10883</name>
</gene>
<evidence type="ECO:0000256" key="5">
    <source>
        <dbReference type="ARBA" id="ARBA00023163"/>
    </source>
</evidence>
<keyword evidence="4" id="KW-0238">DNA-binding</keyword>
<protein>
    <submittedName>
        <fullName evidence="7">Transcriptional regulatory protein C757.04</fullName>
    </submittedName>
</protein>
<comment type="caution">
    <text evidence="7">The sequence shown here is derived from an EMBL/GenBank/DDBJ whole genome shotgun (WGS) entry which is preliminary data.</text>
</comment>
<keyword evidence="1" id="KW-0479">Metal-binding</keyword>
<sequence length="196" mass="22330">MVLWRPVGFDEEYAEATQATSMIPYIHEQIRLSRVIETMLSILFSPRSNLDSVSRRVCFDNLNLELNRWRESLPDFAKWHKWGSSSKPIPGVLALHVRIALNYDQAAASRGGNTEEKLRLYCITSVQDITSLLRTYRSQYGLQHAPLVFVYGAVQASRSAKAFGITEESQYLIQMLGELSSAWGLSREVLARVWDC</sequence>
<reference evidence="7 8" key="1">
    <citation type="submission" date="2021-07" db="EMBL/GenBank/DDBJ databases">
        <title>Genome data of Colletotrichum spaethianum.</title>
        <authorList>
            <person name="Utami Y.D."/>
            <person name="Hiruma K."/>
        </authorList>
    </citation>
    <scope>NUCLEOTIDE SEQUENCE [LARGE SCALE GENOMIC DNA]</scope>
    <source>
        <strain evidence="7 8">MAFF 242679</strain>
    </source>
</reference>
<dbReference type="AlphaFoldDB" id="A0AA37LWL5"/>
<proteinExistence type="predicted"/>
<dbReference type="PANTHER" id="PTHR31313">
    <property type="entry name" value="TY1 ENHANCER ACTIVATOR"/>
    <property type="match status" value="1"/>
</dbReference>
<keyword evidence="8" id="KW-1185">Reference proteome</keyword>
<accession>A0AA37LWL5</accession>
<name>A0AA37LWL5_9PEZI</name>
<evidence type="ECO:0000313" key="7">
    <source>
        <dbReference type="EMBL" id="GJC88045.1"/>
    </source>
</evidence>
<evidence type="ECO:0000256" key="2">
    <source>
        <dbReference type="ARBA" id="ARBA00022833"/>
    </source>
</evidence>
<evidence type="ECO:0000256" key="1">
    <source>
        <dbReference type="ARBA" id="ARBA00022723"/>
    </source>
</evidence>
<keyword evidence="6" id="KW-0539">Nucleus</keyword>
<dbReference type="PANTHER" id="PTHR31313:SF81">
    <property type="entry name" value="TY1 ENHANCER ACTIVATOR"/>
    <property type="match status" value="1"/>
</dbReference>
<keyword evidence="2" id="KW-0862">Zinc</keyword>
<organism evidence="7 8">
    <name type="scientific">Colletotrichum liriopes</name>
    <dbReference type="NCBI Taxonomy" id="708192"/>
    <lineage>
        <taxon>Eukaryota</taxon>
        <taxon>Fungi</taxon>
        <taxon>Dikarya</taxon>
        <taxon>Ascomycota</taxon>
        <taxon>Pezizomycotina</taxon>
        <taxon>Sordariomycetes</taxon>
        <taxon>Hypocreomycetidae</taxon>
        <taxon>Glomerellales</taxon>
        <taxon>Glomerellaceae</taxon>
        <taxon>Colletotrichum</taxon>
        <taxon>Colletotrichum spaethianum species complex</taxon>
    </lineage>
</organism>
<dbReference type="GO" id="GO:0003677">
    <property type="term" value="F:DNA binding"/>
    <property type="evidence" value="ECO:0007669"/>
    <property type="project" value="UniProtKB-KW"/>
</dbReference>
<dbReference type="CDD" id="cd12148">
    <property type="entry name" value="fungal_TF_MHR"/>
    <property type="match status" value="1"/>
</dbReference>
<dbReference type="Proteomes" id="UP001055172">
    <property type="component" value="Unassembled WGS sequence"/>
</dbReference>
<evidence type="ECO:0000256" key="4">
    <source>
        <dbReference type="ARBA" id="ARBA00023125"/>
    </source>
</evidence>
<keyword evidence="5" id="KW-0804">Transcription</keyword>
<evidence type="ECO:0000313" key="8">
    <source>
        <dbReference type="Proteomes" id="UP001055172"/>
    </source>
</evidence>
<evidence type="ECO:0000256" key="3">
    <source>
        <dbReference type="ARBA" id="ARBA00023015"/>
    </source>
</evidence>
<dbReference type="GO" id="GO:0046872">
    <property type="term" value="F:metal ion binding"/>
    <property type="evidence" value="ECO:0007669"/>
    <property type="project" value="UniProtKB-KW"/>
</dbReference>
<dbReference type="EMBL" id="BPPX01000029">
    <property type="protein sequence ID" value="GJC88045.1"/>
    <property type="molecule type" value="Genomic_DNA"/>
</dbReference>